<evidence type="ECO:0000256" key="8">
    <source>
        <dbReference type="ARBA" id="ARBA00023237"/>
    </source>
</evidence>
<accession>C3J8V4</accession>
<dbReference type="Pfam" id="PF00691">
    <property type="entry name" value="OmpA"/>
    <property type="match status" value="1"/>
</dbReference>
<evidence type="ECO:0000259" key="12">
    <source>
        <dbReference type="PROSITE" id="PS51123"/>
    </source>
</evidence>
<evidence type="ECO:0000256" key="6">
    <source>
        <dbReference type="ARBA" id="ARBA00023114"/>
    </source>
</evidence>
<dbReference type="RefSeq" id="WP_004332584.1">
    <property type="nucleotide sequence ID" value="NZ_ACNN01000007.1"/>
</dbReference>
<dbReference type="InterPro" id="IPR006664">
    <property type="entry name" value="OMP_bac"/>
</dbReference>
<evidence type="ECO:0000256" key="2">
    <source>
        <dbReference type="ARBA" id="ARBA00022448"/>
    </source>
</evidence>
<dbReference type="GO" id="GO:0015288">
    <property type="term" value="F:porin activity"/>
    <property type="evidence" value="ECO:0007669"/>
    <property type="project" value="UniProtKB-KW"/>
</dbReference>
<evidence type="ECO:0000313" key="14">
    <source>
        <dbReference type="Proteomes" id="UP000004295"/>
    </source>
</evidence>
<feature type="domain" description="OmpA-like" evidence="12">
    <location>
        <begin position="306"/>
        <end position="415"/>
    </location>
</feature>
<keyword evidence="14" id="KW-1185">Reference proteome</keyword>
<dbReference type="InterPro" id="IPR036737">
    <property type="entry name" value="OmpA-like_sf"/>
</dbReference>
<dbReference type="InterPro" id="IPR011250">
    <property type="entry name" value="OMP/PagP_B-barrel"/>
</dbReference>
<dbReference type="SUPFAM" id="SSF56925">
    <property type="entry name" value="OMPA-like"/>
    <property type="match status" value="1"/>
</dbReference>
<evidence type="ECO:0000313" key="13">
    <source>
        <dbReference type="EMBL" id="EEN83471.1"/>
    </source>
</evidence>
<keyword evidence="11" id="KW-0732">Signal</keyword>
<feature type="region of interest" description="Disordered" evidence="10">
    <location>
        <begin position="277"/>
        <end position="301"/>
    </location>
</feature>
<keyword evidence="3" id="KW-1134">Transmembrane beta strand</keyword>
<gene>
    <name evidence="13" type="ORF">POREN0001_0625</name>
</gene>
<keyword evidence="5" id="KW-0406">Ion transport</keyword>
<evidence type="ECO:0000256" key="10">
    <source>
        <dbReference type="SAM" id="MobiDB-lite"/>
    </source>
</evidence>
<keyword evidence="6" id="KW-0626">Porin</keyword>
<dbReference type="PROSITE" id="PS51123">
    <property type="entry name" value="OMPA_2"/>
    <property type="match status" value="1"/>
</dbReference>
<sequence>MNYKRIVLLAILLGGIILLPTHAQPAPEGRTADLGWYTGLRGGVSAGSSTFVSAAADKFRAGWSAGLFGGYRFNSVLSLEGVLKWEEVTLGVRKGDVDANYWLGRDLVRYHAPVIDFEGWNYNDLKSRVDAQSFSLQGNINLLGFFHSGNCRWRMEVSPLVSLVRTKARFVTIANDKSVMGLEAQWHAGWGGEAQIGYRVSEHCELGIYGGFTQLLGKRFDRIPEQSYKTNRLCEGGLKLTYAFGKQRKRTEALEPIEPGMPEGDAHYEHAARKVDNEPEATKKTEPLDQSTTTAPPSPEVSIAPVESAAAIDFPTVYFAFNSATISSEEEVKMQQTLRLLQENPKLNIIIIGWCDTVGNAAVNLRMSQKRAEALKTWLTSRGISAARIKAVGRGRDFNEKEAAKARRSETAKED</sequence>
<dbReference type="GO" id="GO:0006811">
    <property type="term" value="P:monoatomic ion transport"/>
    <property type="evidence" value="ECO:0007669"/>
    <property type="project" value="UniProtKB-KW"/>
</dbReference>
<keyword evidence="8" id="KW-0998">Cell outer membrane</keyword>
<feature type="chain" id="PRO_5002926237" evidence="11">
    <location>
        <begin position="24"/>
        <end position="415"/>
    </location>
</feature>
<evidence type="ECO:0000256" key="3">
    <source>
        <dbReference type="ARBA" id="ARBA00022452"/>
    </source>
</evidence>
<dbReference type="PANTHER" id="PTHR30329:SF21">
    <property type="entry name" value="LIPOPROTEIN YIAD-RELATED"/>
    <property type="match status" value="1"/>
</dbReference>
<dbReference type="CDD" id="cd07185">
    <property type="entry name" value="OmpA_C-like"/>
    <property type="match status" value="1"/>
</dbReference>
<dbReference type="eggNOG" id="COG2885">
    <property type="taxonomic scope" value="Bacteria"/>
</dbReference>
<feature type="compositionally biased region" description="Basic and acidic residues" evidence="10">
    <location>
        <begin position="277"/>
        <end position="287"/>
    </location>
</feature>
<proteinExistence type="predicted"/>
<dbReference type="InterPro" id="IPR006665">
    <property type="entry name" value="OmpA-like"/>
</dbReference>
<reference evidence="13 14" key="1">
    <citation type="submission" date="2009-04" db="EMBL/GenBank/DDBJ databases">
        <authorList>
            <person name="Sebastian Y."/>
            <person name="Madupu R."/>
            <person name="Durkin A.S."/>
            <person name="Torralba M."/>
            <person name="Methe B."/>
            <person name="Sutton G.G."/>
            <person name="Strausberg R.L."/>
            <person name="Nelson K.E."/>
        </authorList>
    </citation>
    <scope>NUCLEOTIDE SEQUENCE [LARGE SCALE GENOMIC DNA]</scope>
    <source>
        <strain evidence="14">ATCC 35406 / BCRC 14492 / JCM 8526 / NCTC 13058 / HG 370</strain>
    </source>
</reference>
<dbReference type="GO" id="GO:0009279">
    <property type="term" value="C:cell outer membrane"/>
    <property type="evidence" value="ECO:0007669"/>
    <property type="project" value="UniProtKB-SubCell"/>
</dbReference>
<keyword evidence="2" id="KW-0813">Transport</keyword>
<dbReference type="GO" id="GO:0046930">
    <property type="term" value="C:pore complex"/>
    <property type="evidence" value="ECO:0007669"/>
    <property type="project" value="UniProtKB-KW"/>
</dbReference>
<dbReference type="SUPFAM" id="SSF103088">
    <property type="entry name" value="OmpA-like"/>
    <property type="match status" value="1"/>
</dbReference>
<dbReference type="AlphaFoldDB" id="C3J8V4"/>
<feature type="signal peptide" evidence="11">
    <location>
        <begin position="1"/>
        <end position="23"/>
    </location>
</feature>
<dbReference type="InterPro" id="IPR050330">
    <property type="entry name" value="Bact_OuterMem_StrucFunc"/>
</dbReference>
<keyword evidence="7 9" id="KW-0472">Membrane</keyword>
<dbReference type="Gene3D" id="3.30.1330.60">
    <property type="entry name" value="OmpA-like domain"/>
    <property type="match status" value="1"/>
</dbReference>
<name>C3J8V4_POREA</name>
<comment type="caution">
    <text evidence="13">The sequence shown here is derived from an EMBL/GenBank/DDBJ whole genome shotgun (WGS) entry which is preliminary data.</text>
</comment>
<organism evidence="13 14">
    <name type="scientific">Porphyromonas endodontalis (strain ATCC 35406 / DSM 24491 / JCM 8526 / CCUG 16442 / BCRC 14492 / NCTC 13058 / HG 370)</name>
    <name type="common">Bacteroides endodontalis</name>
    <dbReference type="NCBI Taxonomy" id="553175"/>
    <lineage>
        <taxon>Bacteria</taxon>
        <taxon>Pseudomonadati</taxon>
        <taxon>Bacteroidota</taxon>
        <taxon>Bacteroidia</taxon>
        <taxon>Bacteroidales</taxon>
        <taxon>Porphyromonadaceae</taxon>
        <taxon>Porphyromonas</taxon>
    </lineage>
</organism>
<evidence type="ECO:0000256" key="5">
    <source>
        <dbReference type="ARBA" id="ARBA00023065"/>
    </source>
</evidence>
<evidence type="ECO:0000256" key="4">
    <source>
        <dbReference type="ARBA" id="ARBA00022692"/>
    </source>
</evidence>
<evidence type="ECO:0000256" key="11">
    <source>
        <dbReference type="SAM" id="SignalP"/>
    </source>
</evidence>
<dbReference type="PANTHER" id="PTHR30329">
    <property type="entry name" value="STATOR ELEMENT OF FLAGELLAR MOTOR COMPLEX"/>
    <property type="match status" value="1"/>
</dbReference>
<keyword evidence="4" id="KW-0812">Transmembrane</keyword>
<dbReference type="GeneID" id="93364923"/>
<dbReference type="EMBL" id="ACNN01000007">
    <property type="protein sequence ID" value="EEN83471.1"/>
    <property type="molecule type" value="Genomic_DNA"/>
</dbReference>
<dbReference type="STRING" id="553175.POREN0001_0625"/>
<evidence type="ECO:0000256" key="9">
    <source>
        <dbReference type="PROSITE-ProRule" id="PRU00473"/>
    </source>
</evidence>
<comment type="subcellular location">
    <subcellularLocation>
        <location evidence="1">Cell outer membrane</location>
        <topology evidence="1">Multi-pass membrane protein</topology>
    </subcellularLocation>
</comment>
<dbReference type="PRINTS" id="PR01021">
    <property type="entry name" value="OMPADOMAIN"/>
</dbReference>
<protein>
    <submittedName>
        <fullName evidence="13">OmpA family protein</fullName>
    </submittedName>
</protein>
<dbReference type="Proteomes" id="UP000004295">
    <property type="component" value="Unassembled WGS sequence"/>
</dbReference>
<evidence type="ECO:0000256" key="1">
    <source>
        <dbReference type="ARBA" id="ARBA00004571"/>
    </source>
</evidence>
<evidence type="ECO:0000256" key="7">
    <source>
        <dbReference type="ARBA" id="ARBA00023136"/>
    </source>
</evidence>